<dbReference type="PANTHER" id="PTHR47706">
    <property type="entry name" value="NMRA-LIKE FAMILY PROTEIN"/>
    <property type="match status" value="1"/>
</dbReference>
<dbReference type="Gene3D" id="1.10.530.40">
    <property type="match status" value="1"/>
</dbReference>
<organism evidence="6 7">
    <name type="scientific">Aspergillus oryzae</name>
    <name type="common">Yellow koji mold</name>
    <dbReference type="NCBI Taxonomy" id="5062"/>
    <lineage>
        <taxon>Eukaryota</taxon>
        <taxon>Fungi</taxon>
        <taxon>Dikarya</taxon>
        <taxon>Ascomycota</taxon>
        <taxon>Pezizomycotina</taxon>
        <taxon>Eurotiomycetes</taxon>
        <taxon>Eurotiomycetidae</taxon>
        <taxon>Eurotiales</taxon>
        <taxon>Aspergillaceae</taxon>
        <taxon>Aspergillus</taxon>
        <taxon>Aspergillus subgen. Circumdati</taxon>
    </lineage>
</organism>
<dbReference type="Pfam" id="PF00959">
    <property type="entry name" value="Phage_lysozyme"/>
    <property type="match status" value="1"/>
</dbReference>
<dbReference type="SUPFAM" id="SSF53955">
    <property type="entry name" value="Lysozyme-like"/>
    <property type="match status" value="1"/>
</dbReference>
<dbReference type="GO" id="GO:0042742">
    <property type="term" value="P:defense response to bacterium"/>
    <property type="evidence" value="ECO:0007669"/>
    <property type="project" value="UniProtKB-KW"/>
</dbReference>
<dbReference type="InterPro" id="IPR051609">
    <property type="entry name" value="NmrA/Isoflavone_reductase-like"/>
</dbReference>
<dbReference type="PANTHER" id="PTHR47706:SF6">
    <property type="entry name" value="NMRA-LIKE FAMILY PROTEIN (AFU_ORTHOLOGUE AFUA_6G00280)"/>
    <property type="match status" value="1"/>
</dbReference>
<dbReference type="Pfam" id="PF05368">
    <property type="entry name" value="NmrA"/>
    <property type="match status" value="1"/>
</dbReference>
<dbReference type="InterPro" id="IPR023347">
    <property type="entry name" value="Lysozyme_dom_sf"/>
</dbReference>
<name>A0AAN4YIF8_ASPOZ</name>
<dbReference type="InterPro" id="IPR008030">
    <property type="entry name" value="NmrA-like"/>
</dbReference>
<evidence type="ECO:0000256" key="2">
    <source>
        <dbReference type="ARBA" id="ARBA00022638"/>
    </source>
</evidence>
<protein>
    <submittedName>
        <fullName evidence="6">Unnamed protein product</fullName>
    </submittedName>
</protein>
<dbReference type="GO" id="GO:0016491">
    <property type="term" value="F:oxidoreductase activity"/>
    <property type="evidence" value="ECO:0007669"/>
    <property type="project" value="UniProtKB-KW"/>
</dbReference>
<evidence type="ECO:0000256" key="4">
    <source>
        <dbReference type="ARBA" id="ARBA00023002"/>
    </source>
</evidence>
<evidence type="ECO:0000256" key="3">
    <source>
        <dbReference type="ARBA" id="ARBA00022857"/>
    </source>
</evidence>
<dbReference type="Proteomes" id="UP001165205">
    <property type="component" value="Unassembled WGS sequence"/>
</dbReference>
<keyword evidence="4" id="KW-0560">Oxidoreductase</keyword>
<dbReference type="Gene3D" id="3.40.50.720">
    <property type="entry name" value="NAD(P)-binding Rossmann-like Domain"/>
    <property type="match status" value="1"/>
</dbReference>
<evidence type="ECO:0000313" key="6">
    <source>
        <dbReference type="EMBL" id="GMG26563.1"/>
    </source>
</evidence>
<dbReference type="InterPro" id="IPR023346">
    <property type="entry name" value="Lysozyme-like_dom_sf"/>
</dbReference>
<proteinExistence type="predicted"/>
<sequence length="442" mass="48077">MSSIKKILVLGAGELGTQVLLSLAQHSRLNKIVVSVLLRPSSIASTQPQKVRELSLLREHNIQLVPGDLVADSQESLAQTFRGYDTIIGCTGFVAGRGTQSKVTQAVLAAEVPRYIPWQFGVDYDIIGRGSAQDLFDEQLDVRDLLRSQTKTRWKIISTGMFISFLFEPSFGVVDMENSSICALGGWDTKVTVTAPEDIGKLTAEIVLGLEPDVAFDNRPTFVAGDTISYAELLRIVEDVTGRTFTKSVRTVEAAKADLAKEPDNSLYKYQVVFGEGRGVAWDLSTTWNHESGVNVLSVKEYASRPLVCPFYPDSLRSYPNFSGYGHDCVAKQDCDSIKAPISNAQGDEILQKDLAGFEQCVCALPNAKALNANQYGALVSYAFNTGCGGLQQAWTAAMTSKNFDSICADLPHTNTLNGVLDNRRKKEAALCSTPTTQMCGC</sequence>
<keyword evidence="1" id="KW-0929">Antimicrobial</keyword>
<dbReference type="InterPro" id="IPR045312">
    <property type="entry name" value="PCBER-like"/>
</dbReference>
<dbReference type="GO" id="GO:0009253">
    <property type="term" value="P:peptidoglycan catabolic process"/>
    <property type="evidence" value="ECO:0007669"/>
    <property type="project" value="InterPro"/>
</dbReference>
<dbReference type="InterPro" id="IPR036291">
    <property type="entry name" value="NAD(P)-bd_dom_sf"/>
</dbReference>
<evidence type="ECO:0000256" key="1">
    <source>
        <dbReference type="ARBA" id="ARBA00022529"/>
    </source>
</evidence>
<dbReference type="GO" id="GO:0016998">
    <property type="term" value="P:cell wall macromolecule catabolic process"/>
    <property type="evidence" value="ECO:0007669"/>
    <property type="project" value="InterPro"/>
</dbReference>
<accession>A0AAN4YIF8</accession>
<dbReference type="CDD" id="cd05259">
    <property type="entry name" value="PCBER_SDR_a"/>
    <property type="match status" value="1"/>
</dbReference>
<dbReference type="InterPro" id="IPR002196">
    <property type="entry name" value="Glyco_hydro_24"/>
</dbReference>
<dbReference type="EMBL" id="BSYA01000027">
    <property type="protein sequence ID" value="GMG26563.1"/>
    <property type="molecule type" value="Genomic_DNA"/>
</dbReference>
<keyword evidence="3" id="KW-0521">NADP</keyword>
<evidence type="ECO:0000259" key="5">
    <source>
        <dbReference type="Pfam" id="PF05368"/>
    </source>
</evidence>
<dbReference type="SUPFAM" id="SSF51735">
    <property type="entry name" value="NAD(P)-binding Rossmann-fold domains"/>
    <property type="match status" value="1"/>
</dbReference>
<dbReference type="Gene3D" id="3.90.25.10">
    <property type="entry name" value="UDP-galactose 4-epimerase, domain 1"/>
    <property type="match status" value="1"/>
</dbReference>
<dbReference type="AlphaFoldDB" id="A0AAN4YIF8"/>
<evidence type="ECO:0000313" key="7">
    <source>
        <dbReference type="Proteomes" id="UP001165205"/>
    </source>
</evidence>
<keyword evidence="2" id="KW-0081">Bacteriolytic enzyme</keyword>
<dbReference type="GO" id="GO:0031640">
    <property type="term" value="P:killing of cells of another organism"/>
    <property type="evidence" value="ECO:0007669"/>
    <property type="project" value="UniProtKB-KW"/>
</dbReference>
<reference evidence="6" key="1">
    <citation type="submission" date="2023-04" db="EMBL/GenBank/DDBJ databases">
        <title>Aspergillus oryzae NBRC 4228.</title>
        <authorList>
            <person name="Ichikawa N."/>
            <person name="Sato H."/>
            <person name="Tonouchi N."/>
        </authorList>
    </citation>
    <scope>NUCLEOTIDE SEQUENCE</scope>
    <source>
        <strain evidence="6">NBRC 4228</strain>
    </source>
</reference>
<feature type="domain" description="NmrA-like" evidence="5">
    <location>
        <begin position="5"/>
        <end position="277"/>
    </location>
</feature>
<comment type="caution">
    <text evidence="6">The sequence shown here is derived from an EMBL/GenBank/DDBJ whole genome shotgun (WGS) entry which is preliminary data.</text>
</comment>
<gene>
    <name evidence="6" type="ORF">Aory04_000335900</name>
</gene>
<dbReference type="GO" id="GO:0003796">
    <property type="term" value="F:lysozyme activity"/>
    <property type="evidence" value="ECO:0007669"/>
    <property type="project" value="InterPro"/>
</dbReference>